<dbReference type="EMBL" id="JBGMEL010000011">
    <property type="protein sequence ID" value="MFA0791342.1"/>
    <property type="molecule type" value="Genomic_DNA"/>
</dbReference>
<accession>A0ABV4NP79</accession>
<gene>
    <name evidence="1" type="ORF">ACCI51_12365</name>
</gene>
<sequence length="334" mass="38802">MLAPNIDNYVRNLVRPELIQTSCRPPKTIREYATDFLRDSSCSWKYSRSKDGLTRIDQLVNQAAQIQTLDYTRISNVSQSLVESMYTWLTGFNPSNPVQQLHSNGIQRRQTAVTTLLGGAYCWYRQASEAALSEPLALGNIQNHNDVPFNLYRYRFSRSGFNLHMTPGRLYRGDTRPPQMLWQSGGFFPKMDNSHRHDPHLGSGASCQVISSTNNANVVARFAWHNKTYCPVRYYYLHHTDKLDKAIAGFIYEFDKSGHECVEVANVTPGREVAFMAIPNQYIRRFRMRYYAGSQSNIVLSDWMYYNENSVRNIRISADKQRWEAFKRNWQQYV</sequence>
<proteinExistence type="predicted"/>
<organism evidence="1 2">
    <name type="scientific">Microbulbifer echini</name>
    <dbReference type="NCBI Taxonomy" id="1529067"/>
    <lineage>
        <taxon>Bacteria</taxon>
        <taxon>Pseudomonadati</taxon>
        <taxon>Pseudomonadota</taxon>
        <taxon>Gammaproteobacteria</taxon>
        <taxon>Cellvibrionales</taxon>
        <taxon>Microbulbiferaceae</taxon>
        <taxon>Microbulbifer</taxon>
    </lineage>
</organism>
<dbReference type="Proteomes" id="UP001569414">
    <property type="component" value="Unassembled WGS sequence"/>
</dbReference>
<evidence type="ECO:0000313" key="1">
    <source>
        <dbReference type="EMBL" id="MFA0791342.1"/>
    </source>
</evidence>
<keyword evidence="2" id="KW-1185">Reference proteome</keyword>
<dbReference type="SUPFAM" id="SSF56399">
    <property type="entry name" value="ADP-ribosylation"/>
    <property type="match status" value="1"/>
</dbReference>
<dbReference type="Gene3D" id="3.90.210.10">
    <property type="entry name" value="Heat-Labile Enterotoxin, subunit A"/>
    <property type="match status" value="1"/>
</dbReference>
<evidence type="ECO:0000313" key="2">
    <source>
        <dbReference type="Proteomes" id="UP001569414"/>
    </source>
</evidence>
<dbReference type="RefSeq" id="WP_299585211.1">
    <property type="nucleotide sequence ID" value="NZ_JBGMEL010000011.1"/>
</dbReference>
<name>A0ABV4NP79_9GAMM</name>
<reference evidence="1 2" key="1">
    <citation type="submission" date="2024-08" db="EMBL/GenBank/DDBJ databases">
        <authorList>
            <person name="Ishaq N."/>
        </authorList>
    </citation>
    <scope>NUCLEOTIDE SEQUENCE [LARGE SCALE GENOMIC DNA]</scope>
    <source>
        <strain evidence="1 2">JCM 30400</strain>
    </source>
</reference>
<comment type="caution">
    <text evidence="1">The sequence shown here is derived from an EMBL/GenBank/DDBJ whole genome shotgun (WGS) entry which is preliminary data.</text>
</comment>
<protein>
    <submittedName>
        <fullName evidence="1">Uncharacterized protein</fullName>
    </submittedName>
</protein>